<dbReference type="PANTHER" id="PTHR33204:SF37">
    <property type="entry name" value="HTH-TYPE TRANSCRIPTIONAL REGULATOR YODB"/>
    <property type="match status" value="1"/>
</dbReference>
<dbReference type="InterPro" id="IPR002577">
    <property type="entry name" value="HTH_HxlR"/>
</dbReference>
<name>A0ABR9L7C1_9PSEU</name>
<keyword evidence="3" id="KW-0804">Transcription</keyword>
<evidence type="ECO:0000313" key="6">
    <source>
        <dbReference type="Proteomes" id="UP000656548"/>
    </source>
</evidence>
<comment type="caution">
    <text evidence="5">The sequence shown here is derived from an EMBL/GenBank/DDBJ whole genome shotgun (WGS) entry which is preliminary data.</text>
</comment>
<dbReference type="InterPro" id="IPR036388">
    <property type="entry name" value="WH-like_DNA-bd_sf"/>
</dbReference>
<sequence>METTCEVPESPWDIYLRNCPCRDVLDLLANKWTALVLGALSRRPHRFGELRRAVGGISQKMLTQNLRAFERDGLVTRTVFPTTPPTVEYALTERGASAGTLLMAVSEWSVANFDGILESRQEYDSRVMEPVG</sequence>
<evidence type="ECO:0000256" key="1">
    <source>
        <dbReference type="ARBA" id="ARBA00023015"/>
    </source>
</evidence>
<organism evidence="5 6">
    <name type="scientific">Amycolatopsis roodepoortensis</name>
    <dbReference type="NCBI Taxonomy" id="700274"/>
    <lineage>
        <taxon>Bacteria</taxon>
        <taxon>Bacillati</taxon>
        <taxon>Actinomycetota</taxon>
        <taxon>Actinomycetes</taxon>
        <taxon>Pseudonocardiales</taxon>
        <taxon>Pseudonocardiaceae</taxon>
        <taxon>Amycolatopsis</taxon>
    </lineage>
</organism>
<dbReference type="InterPro" id="IPR036390">
    <property type="entry name" value="WH_DNA-bd_sf"/>
</dbReference>
<keyword evidence="6" id="KW-1185">Reference proteome</keyword>
<dbReference type="RefSeq" id="WP_192743839.1">
    <property type="nucleotide sequence ID" value="NZ_JADBEJ010000004.1"/>
</dbReference>
<proteinExistence type="predicted"/>
<dbReference type="Proteomes" id="UP000656548">
    <property type="component" value="Unassembled WGS sequence"/>
</dbReference>
<dbReference type="SUPFAM" id="SSF46785">
    <property type="entry name" value="Winged helix' DNA-binding domain"/>
    <property type="match status" value="1"/>
</dbReference>
<protein>
    <submittedName>
        <fullName evidence="5">DNA-binding HxlR family transcriptional regulator</fullName>
    </submittedName>
</protein>
<evidence type="ECO:0000259" key="4">
    <source>
        <dbReference type="PROSITE" id="PS51118"/>
    </source>
</evidence>
<keyword evidence="2 5" id="KW-0238">DNA-binding</keyword>
<dbReference type="PROSITE" id="PS51118">
    <property type="entry name" value="HTH_HXLR"/>
    <property type="match status" value="1"/>
</dbReference>
<gene>
    <name evidence="5" type="ORF">H4W30_003655</name>
</gene>
<dbReference type="EMBL" id="JADBEJ010000004">
    <property type="protein sequence ID" value="MBE1576608.1"/>
    <property type="molecule type" value="Genomic_DNA"/>
</dbReference>
<dbReference type="InterPro" id="IPR011991">
    <property type="entry name" value="ArsR-like_HTH"/>
</dbReference>
<dbReference type="Gene3D" id="1.10.10.10">
    <property type="entry name" value="Winged helix-like DNA-binding domain superfamily/Winged helix DNA-binding domain"/>
    <property type="match status" value="1"/>
</dbReference>
<dbReference type="PANTHER" id="PTHR33204">
    <property type="entry name" value="TRANSCRIPTIONAL REGULATOR, MARR FAMILY"/>
    <property type="match status" value="1"/>
</dbReference>
<evidence type="ECO:0000256" key="3">
    <source>
        <dbReference type="ARBA" id="ARBA00023163"/>
    </source>
</evidence>
<evidence type="ECO:0000313" key="5">
    <source>
        <dbReference type="EMBL" id="MBE1576608.1"/>
    </source>
</evidence>
<dbReference type="CDD" id="cd00090">
    <property type="entry name" value="HTH_ARSR"/>
    <property type="match status" value="1"/>
</dbReference>
<feature type="domain" description="HTH hxlR-type" evidence="4">
    <location>
        <begin position="19"/>
        <end position="117"/>
    </location>
</feature>
<keyword evidence="1" id="KW-0805">Transcription regulation</keyword>
<evidence type="ECO:0000256" key="2">
    <source>
        <dbReference type="ARBA" id="ARBA00023125"/>
    </source>
</evidence>
<dbReference type="Pfam" id="PF01638">
    <property type="entry name" value="HxlR"/>
    <property type="match status" value="1"/>
</dbReference>
<accession>A0ABR9L7C1</accession>
<dbReference type="GO" id="GO:0003677">
    <property type="term" value="F:DNA binding"/>
    <property type="evidence" value="ECO:0007669"/>
    <property type="project" value="UniProtKB-KW"/>
</dbReference>
<reference evidence="5 6" key="1">
    <citation type="submission" date="2020-10" db="EMBL/GenBank/DDBJ databases">
        <title>Sequencing the genomes of 1000 actinobacteria strains.</title>
        <authorList>
            <person name="Klenk H.-P."/>
        </authorList>
    </citation>
    <scope>NUCLEOTIDE SEQUENCE [LARGE SCALE GENOMIC DNA]</scope>
    <source>
        <strain evidence="5 6">DSM 46661</strain>
    </source>
</reference>